<dbReference type="Proteomes" id="UP000541810">
    <property type="component" value="Unassembled WGS sequence"/>
</dbReference>
<accession>A0A7X0LKL1</accession>
<keyword evidence="1" id="KW-0732">Signal</keyword>
<evidence type="ECO:0000313" key="2">
    <source>
        <dbReference type="EMBL" id="MBB6430022.1"/>
    </source>
</evidence>
<name>A0A7X0LKL1_9BACT</name>
<evidence type="ECO:0000313" key="3">
    <source>
        <dbReference type="Proteomes" id="UP000541810"/>
    </source>
</evidence>
<organism evidence="2 3">
    <name type="scientific">Algisphaera agarilytica</name>
    <dbReference type="NCBI Taxonomy" id="1385975"/>
    <lineage>
        <taxon>Bacteria</taxon>
        <taxon>Pseudomonadati</taxon>
        <taxon>Planctomycetota</taxon>
        <taxon>Phycisphaerae</taxon>
        <taxon>Phycisphaerales</taxon>
        <taxon>Phycisphaeraceae</taxon>
        <taxon>Algisphaera</taxon>
    </lineage>
</organism>
<feature type="chain" id="PRO_5031564249" description="DUF4878 domain-containing protein" evidence="1">
    <location>
        <begin position="26"/>
        <end position="220"/>
    </location>
</feature>
<feature type="signal peptide" evidence="1">
    <location>
        <begin position="1"/>
        <end position="25"/>
    </location>
</feature>
<evidence type="ECO:0008006" key="4">
    <source>
        <dbReference type="Google" id="ProtNLM"/>
    </source>
</evidence>
<dbReference type="EMBL" id="JACHGY010000001">
    <property type="protein sequence ID" value="MBB6430022.1"/>
    <property type="molecule type" value="Genomic_DNA"/>
</dbReference>
<dbReference type="RefSeq" id="WP_184677564.1">
    <property type="nucleotide sequence ID" value="NZ_JACHGY010000001.1"/>
</dbReference>
<protein>
    <recommendedName>
        <fullName evidence="4">DUF4878 domain-containing protein</fullName>
    </recommendedName>
</protein>
<sequence>MPQALRLIPLTALLAMLALALPSLGQETQDGETPERGFGSPEAAYEAARDAFNDRDWEAFVATVSPARRDEIIGQMALALAAMAQQPGSDPRLGELVDNHLPRNFNPMDVMMSDNAEAETKRLAKRMGDPEGFFVDAMSLIFSMQYSKTQLATSEDAGDNADPAAEEDKQALDAEITAINDLTIEDDVATAVVTISTSTGDQLDPWTFDRYEGKWYLSMR</sequence>
<comment type="caution">
    <text evidence="2">The sequence shown here is derived from an EMBL/GenBank/DDBJ whole genome shotgun (WGS) entry which is preliminary data.</text>
</comment>
<reference evidence="2 3" key="1">
    <citation type="submission" date="2020-08" db="EMBL/GenBank/DDBJ databases">
        <title>Genomic Encyclopedia of Type Strains, Phase IV (KMG-IV): sequencing the most valuable type-strain genomes for metagenomic binning, comparative biology and taxonomic classification.</title>
        <authorList>
            <person name="Goeker M."/>
        </authorList>
    </citation>
    <scope>NUCLEOTIDE SEQUENCE [LARGE SCALE GENOMIC DNA]</scope>
    <source>
        <strain evidence="2 3">DSM 103725</strain>
    </source>
</reference>
<keyword evidence="3" id="KW-1185">Reference proteome</keyword>
<proteinExistence type="predicted"/>
<gene>
    <name evidence="2" type="ORF">HNQ40_001828</name>
</gene>
<dbReference type="AlphaFoldDB" id="A0A7X0LKL1"/>
<evidence type="ECO:0000256" key="1">
    <source>
        <dbReference type="SAM" id="SignalP"/>
    </source>
</evidence>